<organism evidence="7 8">
    <name type="scientific">Thermomonospora cellulosilytica</name>
    <dbReference type="NCBI Taxonomy" id="1411118"/>
    <lineage>
        <taxon>Bacteria</taxon>
        <taxon>Bacillati</taxon>
        <taxon>Actinomycetota</taxon>
        <taxon>Actinomycetes</taxon>
        <taxon>Streptosporangiales</taxon>
        <taxon>Thermomonosporaceae</taxon>
        <taxon>Thermomonospora</taxon>
    </lineage>
</organism>
<dbReference type="GO" id="GO:0008237">
    <property type="term" value="F:metallopeptidase activity"/>
    <property type="evidence" value="ECO:0007669"/>
    <property type="project" value="UniProtKB-KW"/>
</dbReference>
<evidence type="ECO:0000256" key="3">
    <source>
        <dbReference type="ARBA" id="ARBA00022989"/>
    </source>
</evidence>
<gene>
    <name evidence="7" type="ORF">HNR21_002116</name>
</gene>
<dbReference type="PANTHER" id="PTHR30168:SF0">
    <property type="entry name" value="INNER MEMBRANE PROTEIN"/>
    <property type="match status" value="1"/>
</dbReference>
<keyword evidence="7" id="KW-0482">Metalloprotease</keyword>
<keyword evidence="7" id="KW-0378">Hydrolase</keyword>
<feature type="region of interest" description="Disordered" evidence="5">
    <location>
        <begin position="1"/>
        <end position="32"/>
    </location>
</feature>
<dbReference type="GO" id="GO:0006508">
    <property type="term" value="P:proteolysis"/>
    <property type="evidence" value="ECO:0007669"/>
    <property type="project" value="UniProtKB-KW"/>
</dbReference>
<evidence type="ECO:0000313" key="7">
    <source>
        <dbReference type="EMBL" id="MBA9003234.1"/>
    </source>
</evidence>
<dbReference type="InterPro" id="IPR007343">
    <property type="entry name" value="Uncharacterised_pept_Zn_put"/>
</dbReference>
<evidence type="ECO:0000256" key="1">
    <source>
        <dbReference type="ARBA" id="ARBA00004167"/>
    </source>
</evidence>
<keyword evidence="3 6" id="KW-1133">Transmembrane helix</keyword>
<evidence type="ECO:0000256" key="2">
    <source>
        <dbReference type="ARBA" id="ARBA00022692"/>
    </source>
</evidence>
<dbReference type="GO" id="GO:0016020">
    <property type="term" value="C:membrane"/>
    <property type="evidence" value="ECO:0007669"/>
    <property type="project" value="UniProtKB-SubCell"/>
</dbReference>
<accession>A0A7W3MWK6</accession>
<keyword evidence="2 6" id="KW-0812">Transmembrane</keyword>
<dbReference type="AlphaFoldDB" id="A0A7W3MWK6"/>
<dbReference type="EMBL" id="JACJII010000001">
    <property type="protein sequence ID" value="MBA9003234.1"/>
    <property type="molecule type" value="Genomic_DNA"/>
</dbReference>
<evidence type="ECO:0000256" key="6">
    <source>
        <dbReference type="SAM" id="Phobius"/>
    </source>
</evidence>
<name>A0A7W3MWK6_9ACTN</name>
<evidence type="ECO:0000256" key="5">
    <source>
        <dbReference type="SAM" id="MobiDB-lite"/>
    </source>
</evidence>
<dbReference type="RefSeq" id="WP_246442075.1">
    <property type="nucleotide sequence ID" value="NZ_JACJII010000001.1"/>
</dbReference>
<dbReference type="Pfam" id="PF04228">
    <property type="entry name" value="Zn_peptidase"/>
    <property type="match status" value="1"/>
</dbReference>
<comment type="subcellular location">
    <subcellularLocation>
        <location evidence="1">Membrane</location>
        <topology evidence="1">Single-pass membrane protein</topology>
    </subcellularLocation>
</comment>
<comment type="caution">
    <text evidence="7">The sequence shown here is derived from an EMBL/GenBank/DDBJ whole genome shotgun (WGS) entry which is preliminary data.</text>
</comment>
<evidence type="ECO:0000313" key="8">
    <source>
        <dbReference type="Proteomes" id="UP000539313"/>
    </source>
</evidence>
<keyword evidence="8" id="KW-1185">Reference proteome</keyword>
<protein>
    <submittedName>
        <fullName evidence="7">Putative metalloprotease</fullName>
    </submittedName>
</protein>
<keyword evidence="7" id="KW-0645">Protease</keyword>
<dbReference type="Proteomes" id="UP000539313">
    <property type="component" value="Unassembled WGS sequence"/>
</dbReference>
<evidence type="ECO:0000256" key="4">
    <source>
        <dbReference type="ARBA" id="ARBA00023136"/>
    </source>
</evidence>
<sequence length="317" mass="34713">MARQPPATAARRYHPPAPGTGRPYALPPRRSRPRRSLGGALAAVLGVVASMLVVAALALAGFVDTEGVPLIRGQAPEISRQVATGNRLYATGRLTPVRCRLPRIRQGEDESMRRFMEALAGCLDRSWAQQFGKADMRFEPPQRVFWSAPGRGPCGSYPSPGAAAFYCPENNTMYVGLRHIVETAAGEPVSNYAVYARVIAHEYGHHIQERAGILPYGHQQMNASDPAARAETSRRIELQAQCLAGLFLGTERETLPMTPAQYDAMMHDVRGRGDDRRPPEERDHGTARNYAGWVAKGYENPVVAVCNTWTVPAAEVE</sequence>
<proteinExistence type="predicted"/>
<keyword evidence="4 6" id="KW-0472">Membrane</keyword>
<feature type="region of interest" description="Disordered" evidence="5">
    <location>
        <begin position="267"/>
        <end position="286"/>
    </location>
</feature>
<reference evidence="7 8" key="1">
    <citation type="submission" date="2020-08" db="EMBL/GenBank/DDBJ databases">
        <title>Sequencing the genomes of 1000 actinobacteria strains.</title>
        <authorList>
            <person name="Klenk H.-P."/>
        </authorList>
    </citation>
    <scope>NUCLEOTIDE SEQUENCE [LARGE SCALE GENOMIC DNA]</scope>
    <source>
        <strain evidence="7 8">DSM 45823</strain>
    </source>
</reference>
<feature type="transmembrane region" description="Helical" evidence="6">
    <location>
        <begin position="39"/>
        <end position="63"/>
    </location>
</feature>
<dbReference type="PANTHER" id="PTHR30168">
    <property type="entry name" value="PUTATIVE MEMBRANE PROTEIN YPFJ"/>
    <property type="match status" value="1"/>
</dbReference>